<gene>
    <name evidence="2" type="ORF">GM676_02225</name>
</gene>
<dbReference type="InterPro" id="IPR051533">
    <property type="entry name" value="WaaL-like"/>
</dbReference>
<dbReference type="OrthoDB" id="283584at2"/>
<keyword evidence="3" id="KW-1185">Reference proteome</keyword>
<dbReference type="RefSeq" id="WP_155461736.1">
    <property type="nucleotide sequence ID" value="NZ_WNKY01000001.1"/>
</dbReference>
<dbReference type="PANTHER" id="PTHR37422:SF13">
    <property type="entry name" value="LIPOPOLYSACCHARIDE BIOSYNTHESIS PROTEIN PA4999-RELATED"/>
    <property type="match status" value="1"/>
</dbReference>
<reference evidence="2 3" key="1">
    <citation type="submission" date="2019-11" db="EMBL/GenBank/DDBJ databases">
        <title>Type strains purchased from KCTC, JCM and DSMZ.</title>
        <authorList>
            <person name="Lu H."/>
        </authorList>
    </citation>
    <scope>NUCLEOTIDE SEQUENCE [LARGE SCALE GENOMIC DNA]</scope>
    <source>
        <strain evidence="2 3">KCTC 22382</strain>
    </source>
</reference>
<evidence type="ECO:0000313" key="2">
    <source>
        <dbReference type="EMBL" id="MTV36399.1"/>
    </source>
</evidence>
<feature type="transmembrane region" description="Helical" evidence="1">
    <location>
        <begin position="303"/>
        <end position="321"/>
    </location>
</feature>
<dbReference type="PANTHER" id="PTHR37422">
    <property type="entry name" value="TEICHURONIC ACID BIOSYNTHESIS PROTEIN TUAE"/>
    <property type="match status" value="1"/>
</dbReference>
<feature type="transmembrane region" description="Helical" evidence="1">
    <location>
        <begin position="28"/>
        <end position="51"/>
    </location>
</feature>
<dbReference type="EMBL" id="WNKY01000001">
    <property type="protein sequence ID" value="MTV36399.1"/>
    <property type="molecule type" value="Genomic_DNA"/>
</dbReference>
<organism evidence="2 3">
    <name type="scientific">Duganella radicis</name>
    <dbReference type="NCBI Taxonomy" id="551988"/>
    <lineage>
        <taxon>Bacteria</taxon>
        <taxon>Pseudomonadati</taxon>
        <taxon>Pseudomonadota</taxon>
        <taxon>Betaproteobacteria</taxon>
        <taxon>Burkholderiales</taxon>
        <taxon>Oxalobacteraceae</taxon>
        <taxon>Telluria group</taxon>
        <taxon>Duganella</taxon>
    </lineage>
</organism>
<protein>
    <recommendedName>
        <fullName evidence="4">O-antigen ligase domain-containing protein</fullName>
    </recommendedName>
</protein>
<feature type="transmembrane region" description="Helical" evidence="1">
    <location>
        <begin position="190"/>
        <end position="210"/>
    </location>
</feature>
<evidence type="ECO:0000313" key="3">
    <source>
        <dbReference type="Proteomes" id="UP000475582"/>
    </source>
</evidence>
<feature type="transmembrane region" description="Helical" evidence="1">
    <location>
        <begin position="622"/>
        <end position="640"/>
    </location>
</feature>
<keyword evidence="1" id="KW-0472">Membrane</keyword>
<dbReference type="AlphaFoldDB" id="A0A6L6PCM7"/>
<feature type="transmembrane region" description="Helical" evidence="1">
    <location>
        <begin position="328"/>
        <end position="347"/>
    </location>
</feature>
<sequence>MLWARAAALGFFAAFVWAAGVYPMGDTWLPVVLLAYACLLWWRADLWLLALPALLPVLDLAPYTGWFFLEEIDLLLMLTAGFAYWRHPRPSLSGNRAPRGQVGQRQPGATDLPHWPPLFRVGLLLLGAAVALGLWRGLQPWPAVDANTFNNYLSPANALRVGKAWFWALVLLPALRQAVGPQLEGVRQRLIPGMLLGLALVAAAAIRERVQFTGLLNFSSDYRISAPFSAMHTGGAALDGYLALTIPLIAMWLAPHMGALRKTVALLLLPLAWYVALATFSRGLYLGLVVTAAMFAARGLTTLGTRAVALAIGAALAVLLLDAAFRSGGYRAFLPLLLLLGVLILAARQHAAISLAALLLLGCAIPIYHGYYTNVRFASVDKDWATRVRHWQNALAMVNNSLFGMGLGTFPTRYYWHNPQREVPPGYQFIDQAGNRHLRLSAGLYAAGYGELLRMLQDVTVQPRQQYLVAVDVSNSGPPAFLHINLCQRQLLYPQNCVAVPLRQIPHAPEWQRYFYPINSGALGNNKLPLKLEIAAEGQQAMLDIDNVSLRAVPDGHELLRNGSFSNANTGWFFSSDRNHLPWHLKNLALNLYFETGWLGLGAYGLLLFSATAVLLRRSDTALLAAFAAFHIVGLFDSLLEVPRITLLSMLLLCAATLQAKEPT</sequence>
<feature type="transmembrane region" description="Helical" evidence="1">
    <location>
        <begin position="266"/>
        <end position="297"/>
    </location>
</feature>
<keyword evidence="1" id="KW-0812">Transmembrane</keyword>
<evidence type="ECO:0000256" key="1">
    <source>
        <dbReference type="SAM" id="Phobius"/>
    </source>
</evidence>
<accession>A0A6L6PCM7</accession>
<name>A0A6L6PCM7_9BURK</name>
<dbReference type="Gene3D" id="2.60.120.260">
    <property type="entry name" value="Galactose-binding domain-like"/>
    <property type="match status" value="1"/>
</dbReference>
<feature type="transmembrane region" description="Helical" evidence="1">
    <location>
        <begin position="592"/>
        <end position="616"/>
    </location>
</feature>
<dbReference type="Proteomes" id="UP000475582">
    <property type="component" value="Unassembled WGS sequence"/>
</dbReference>
<proteinExistence type="predicted"/>
<evidence type="ECO:0008006" key="4">
    <source>
        <dbReference type="Google" id="ProtNLM"/>
    </source>
</evidence>
<feature type="transmembrane region" description="Helical" evidence="1">
    <location>
        <begin position="117"/>
        <end position="135"/>
    </location>
</feature>
<feature type="transmembrane region" description="Helical" evidence="1">
    <location>
        <begin position="230"/>
        <end position="254"/>
    </location>
</feature>
<feature type="transmembrane region" description="Helical" evidence="1">
    <location>
        <begin position="353"/>
        <end position="372"/>
    </location>
</feature>
<comment type="caution">
    <text evidence="2">The sequence shown here is derived from an EMBL/GenBank/DDBJ whole genome shotgun (WGS) entry which is preliminary data.</text>
</comment>
<keyword evidence="1" id="KW-1133">Transmembrane helix</keyword>